<reference evidence="3 4" key="1">
    <citation type="submission" date="2020-10" db="EMBL/GenBank/DDBJ databases">
        <title>Sequencing the genomes of 1000 actinobacteria strains.</title>
        <authorList>
            <person name="Klenk H.-P."/>
        </authorList>
    </citation>
    <scope>NUCLEOTIDE SEQUENCE [LARGE SCALE GENOMIC DNA]</scope>
    <source>
        <strain evidence="3 4">DSM 43173</strain>
    </source>
</reference>
<name>A0ABR9LRH0_9ACTN</name>
<dbReference type="InterPro" id="IPR036812">
    <property type="entry name" value="NAD(P)_OxRdtase_dom_sf"/>
</dbReference>
<dbReference type="PANTHER" id="PTHR43364">
    <property type="entry name" value="NADH-SPECIFIC METHYLGLYOXAL REDUCTASE-RELATED"/>
    <property type="match status" value="1"/>
</dbReference>
<dbReference type="RefSeq" id="WP_192784052.1">
    <property type="nucleotide sequence ID" value="NZ_JADBEK010000001.1"/>
</dbReference>
<feature type="domain" description="NADP-dependent oxidoreductase" evidence="2">
    <location>
        <begin position="15"/>
        <end position="319"/>
    </location>
</feature>
<evidence type="ECO:0000256" key="1">
    <source>
        <dbReference type="ARBA" id="ARBA00023002"/>
    </source>
</evidence>
<dbReference type="InterPro" id="IPR023210">
    <property type="entry name" value="NADP_OxRdtase_dom"/>
</dbReference>
<protein>
    <submittedName>
        <fullName evidence="3">Aryl-alcohol dehydrogenase-like predicted oxidoreductase</fullName>
    </submittedName>
</protein>
<sequence>MEARRLGKTDIEISPIGLGCMQFAGTANYTRLIINPIGQETATAVVQAALDGGVTWFDTAEMYGRGQSEQALATALNECGITPGQVTVATKWTPHLRTAASITKTIGKRLAHLGGHPVGLHQIHMPTGSLSSLPAQLEAMARLVRSGRIRAVGVSNFNARQLVLAHRVLAAEGIPLAANQVRISLLHRNVERDSVLDTARELGVTLIAYSPLEGGVLTGRFHDNPALARSAPPARRLFSRNVLSAQGLERTRPLIEAMRRIGEGHGATISQVALNWLITRYGDTVVAIPGASKPQQAAEAAGAMNFALTDAEHKTLDELSLT</sequence>
<dbReference type="Proteomes" id="UP000633509">
    <property type="component" value="Unassembled WGS sequence"/>
</dbReference>
<dbReference type="PRINTS" id="PR00069">
    <property type="entry name" value="ALDKETRDTASE"/>
</dbReference>
<keyword evidence="1" id="KW-0560">Oxidoreductase</keyword>
<gene>
    <name evidence="3" type="ORF">H4W80_001111</name>
</gene>
<organism evidence="3 4">
    <name type="scientific">Nonomuraea angiospora</name>
    <dbReference type="NCBI Taxonomy" id="46172"/>
    <lineage>
        <taxon>Bacteria</taxon>
        <taxon>Bacillati</taxon>
        <taxon>Actinomycetota</taxon>
        <taxon>Actinomycetes</taxon>
        <taxon>Streptosporangiales</taxon>
        <taxon>Streptosporangiaceae</taxon>
        <taxon>Nonomuraea</taxon>
    </lineage>
</organism>
<accession>A0ABR9LRH0</accession>
<dbReference type="Gene3D" id="3.20.20.100">
    <property type="entry name" value="NADP-dependent oxidoreductase domain"/>
    <property type="match status" value="1"/>
</dbReference>
<dbReference type="Pfam" id="PF00248">
    <property type="entry name" value="Aldo_ket_red"/>
    <property type="match status" value="1"/>
</dbReference>
<proteinExistence type="predicted"/>
<keyword evidence="4" id="KW-1185">Reference proteome</keyword>
<evidence type="ECO:0000259" key="2">
    <source>
        <dbReference type="Pfam" id="PF00248"/>
    </source>
</evidence>
<dbReference type="PROSITE" id="PS00062">
    <property type="entry name" value="ALDOKETO_REDUCTASE_2"/>
    <property type="match status" value="1"/>
</dbReference>
<comment type="caution">
    <text evidence="3">The sequence shown here is derived from an EMBL/GenBank/DDBJ whole genome shotgun (WGS) entry which is preliminary data.</text>
</comment>
<dbReference type="PANTHER" id="PTHR43364:SF4">
    <property type="entry name" value="NAD(P)-LINKED OXIDOREDUCTASE SUPERFAMILY PROTEIN"/>
    <property type="match status" value="1"/>
</dbReference>
<dbReference type="InterPro" id="IPR020471">
    <property type="entry name" value="AKR"/>
</dbReference>
<evidence type="ECO:0000313" key="3">
    <source>
        <dbReference type="EMBL" id="MBE1582853.1"/>
    </source>
</evidence>
<dbReference type="EMBL" id="JADBEK010000001">
    <property type="protein sequence ID" value="MBE1582853.1"/>
    <property type="molecule type" value="Genomic_DNA"/>
</dbReference>
<evidence type="ECO:0000313" key="4">
    <source>
        <dbReference type="Proteomes" id="UP000633509"/>
    </source>
</evidence>
<dbReference type="SUPFAM" id="SSF51430">
    <property type="entry name" value="NAD(P)-linked oxidoreductase"/>
    <property type="match status" value="1"/>
</dbReference>
<dbReference type="InterPro" id="IPR050523">
    <property type="entry name" value="AKR_Detox_Biosynth"/>
</dbReference>
<dbReference type="InterPro" id="IPR018170">
    <property type="entry name" value="Aldo/ket_reductase_CS"/>
</dbReference>